<feature type="transmembrane region" description="Helical" evidence="8">
    <location>
        <begin position="357"/>
        <end position="376"/>
    </location>
</feature>
<keyword evidence="7 8" id="KW-0472">Membrane</keyword>
<dbReference type="Proteomes" id="UP000033947">
    <property type="component" value="Unassembled WGS sequence"/>
</dbReference>
<evidence type="ECO:0000313" key="10">
    <source>
        <dbReference type="EMBL" id="KKS03430.1"/>
    </source>
</evidence>
<dbReference type="InterPro" id="IPR003342">
    <property type="entry name" value="ArnT-like_N"/>
</dbReference>
<evidence type="ECO:0000313" key="11">
    <source>
        <dbReference type="Proteomes" id="UP000033947"/>
    </source>
</evidence>
<gene>
    <name evidence="10" type="ORF">UU55_C0002G0035</name>
</gene>
<feature type="transmembrane region" description="Helical" evidence="8">
    <location>
        <begin position="329"/>
        <end position="345"/>
    </location>
</feature>
<evidence type="ECO:0000259" key="9">
    <source>
        <dbReference type="Pfam" id="PF02366"/>
    </source>
</evidence>
<dbReference type="InterPro" id="IPR050297">
    <property type="entry name" value="LipidA_mod_glycosyltrf_83"/>
</dbReference>
<keyword evidence="2" id="KW-1003">Cell membrane</keyword>
<dbReference type="GO" id="GO:0000030">
    <property type="term" value="F:mannosyltransferase activity"/>
    <property type="evidence" value="ECO:0007669"/>
    <property type="project" value="InterPro"/>
</dbReference>
<evidence type="ECO:0000256" key="6">
    <source>
        <dbReference type="ARBA" id="ARBA00022989"/>
    </source>
</evidence>
<reference evidence="10 11" key="1">
    <citation type="journal article" date="2015" name="Nature">
        <title>rRNA introns, odd ribosomes, and small enigmatic genomes across a large radiation of phyla.</title>
        <authorList>
            <person name="Brown C.T."/>
            <person name="Hug L.A."/>
            <person name="Thomas B.C."/>
            <person name="Sharon I."/>
            <person name="Castelle C.J."/>
            <person name="Singh A."/>
            <person name="Wilkins M.J."/>
            <person name="Williams K.H."/>
            <person name="Banfield J.F."/>
        </authorList>
    </citation>
    <scope>NUCLEOTIDE SEQUENCE [LARGE SCALE GENOMIC DNA]</scope>
</reference>
<keyword evidence="3" id="KW-0328">Glycosyltransferase</keyword>
<evidence type="ECO:0000256" key="1">
    <source>
        <dbReference type="ARBA" id="ARBA00004651"/>
    </source>
</evidence>
<evidence type="ECO:0000256" key="4">
    <source>
        <dbReference type="ARBA" id="ARBA00022679"/>
    </source>
</evidence>
<feature type="transmembrane region" description="Helical" evidence="8">
    <location>
        <begin position="194"/>
        <end position="215"/>
    </location>
</feature>
<feature type="transmembrane region" description="Helical" evidence="8">
    <location>
        <begin position="97"/>
        <end position="123"/>
    </location>
</feature>
<dbReference type="EMBL" id="LCBB01000002">
    <property type="protein sequence ID" value="KKS03430.1"/>
    <property type="molecule type" value="Genomic_DNA"/>
</dbReference>
<feature type="transmembrane region" description="Helical" evidence="8">
    <location>
        <begin position="12"/>
        <end position="32"/>
    </location>
</feature>
<organism evidence="10 11">
    <name type="scientific">candidate division WWE3 bacterium GW2011_GWC2_41_23</name>
    <dbReference type="NCBI Taxonomy" id="1619123"/>
    <lineage>
        <taxon>Bacteria</taxon>
        <taxon>Katanobacteria</taxon>
    </lineage>
</organism>
<dbReference type="PANTHER" id="PTHR33908">
    <property type="entry name" value="MANNOSYLTRANSFERASE YKCB-RELATED"/>
    <property type="match status" value="1"/>
</dbReference>
<evidence type="ECO:0000256" key="3">
    <source>
        <dbReference type="ARBA" id="ARBA00022676"/>
    </source>
</evidence>
<evidence type="ECO:0000256" key="5">
    <source>
        <dbReference type="ARBA" id="ARBA00022692"/>
    </source>
</evidence>
<keyword evidence="5 8" id="KW-0812">Transmembrane</keyword>
<dbReference type="GO" id="GO:0006493">
    <property type="term" value="P:protein O-linked glycosylation"/>
    <property type="evidence" value="ECO:0007669"/>
    <property type="project" value="InterPro"/>
</dbReference>
<evidence type="ECO:0000256" key="8">
    <source>
        <dbReference type="SAM" id="Phobius"/>
    </source>
</evidence>
<comment type="caution">
    <text evidence="10">The sequence shown here is derived from an EMBL/GenBank/DDBJ whole genome shotgun (WGS) entry which is preliminary data.</text>
</comment>
<feature type="transmembrane region" description="Helical" evidence="8">
    <location>
        <begin position="284"/>
        <end position="308"/>
    </location>
</feature>
<keyword evidence="4" id="KW-0808">Transferase</keyword>
<proteinExistence type="predicted"/>
<feature type="domain" description="ArnT-like N-terminal" evidence="9">
    <location>
        <begin position="112"/>
        <end position="246"/>
    </location>
</feature>
<dbReference type="PANTHER" id="PTHR33908:SF11">
    <property type="entry name" value="MEMBRANE PROTEIN"/>
    <property type="match status" value="1"/>
</dbReference>
<accession>A0A0G0VR88</accession>
<dbReference type="GO" id="GO:0009103">
    <property type="term" value="P:lipopolysaccharide biosynthetic process"/>
    <property type="evidence" value="ECO:0007669"/>
    <property type="project" value="UniProtKB-ARBA"/>
</dbReference>
<dbReference type="GO" id="GO:0005886">
    <property type="term" value="C:plasma membrane"/>
    <property type="evidence" value="ECO:0007669"/>
    <property type="project" value="UniProtKB-SubCell"/>
</dbReference>
<name>A0A0G0VR88_UNCKA</name>
<evidence type="ECO:0000256" key="2">
    <source>
        <dbReference type="ARBA" id="ARBA00022475"/>
    </source>
</evidence>
<keyword evidence="6 8" id="KW-1133">Transmembrane helix</keyword>
<protein>
    <recommendedName>
        <fullName evidence="9">ArnT-like N-terminal domain-containing protein</fullName>
    </recommendedName>
</protein>
<feature type="transmembrane region" description="Helical" evidence="8">
    <location>
        <begin position="227"/>
        <end position="248"/>
    </location>
</feature>
<dbReference type="GO" id="GO:0016763">
    <property type="term" value="F:pentosyltransferase activity"/>
    <property type="evidence" value="ECO:0007669"/>
    <property type="project" value="TreeGrafter"/>
</dbReference>
<feature type="transmembrane region" description="Helical" evidence="8">
    <location>
        <begin position="154"/>
        <end position="174"/>
    </location>
</feature>
<comment type="subcellular location">
    <subcellularLocation>
        <location evidence="1">Cell membrane</location>
        <topology evidence="1">Multi-pass membrane protein</topology>
    </subcellularLocation>
</comment>
<feature type="transmembrane region" description="Helical" evidence="8">
    <location>
        <begin position="388"/>
        <end position="409"/>
    </location>
</feature>
<dbReference type="Pfam" id="PF02366">
    <property type="entry name" value="PMT"/>
    <property type="match status" value="1"/>
</dbReference>
<evidence type="ECO:0000256" key="7">
    <source>
        <dbReference type="ARBA" id="ARBA00023136"/>
    </source>
</evidence>
<dbReference type="AlphaFoldDB" id="A0A0G0VR88"/>
<sequence length="524" mass="60133">MKIRERLTGLITNKHVAIIFFILVFGLTRFLFLGPDEINPDGVNWHYRSQQFIVGLKSGDFERTYQHYHPGVTLMWITGVPIEIYKQITGITTYDQFNFLAFNTVAKVSVVAAQLILTFILLYYLTRVVGFKIAYFSVFLFSLEPFFMGNSRLYHMDILLALFVLIGLLISWLNLRNFSYKGTILTGVFLSLSFLTKSIGIGALFFVLIFSTAYFANKKDLRGLLKYFCTILGAFIVTTFLLFPALWVRPVYYMTEIFAESERVGIRKGHEQIVFGETTQDAGILFYPLVLLIKVTPFLITGLALCLIKCAKSATAVMKIFASKYSNPYLYLAMFYLGYFFVMIYPSKKLDRYMLPLYPFLALLAAHGILRFYLLIKTTRLKKIFMSLAIFSFTLFYILPAVVDFPYYFTYTSPLFGTAESANRIIAQKPFGIAVPALKDYIIEKYGGEPELGFIDTKPMKAIYSNSKVADIRINGVSDYELLVLGINEEMPEKVLKSGTRFRKDSSLYVNGLEYWRIYVKEDK</sequence>